<proteinExistence type="inferred from homology"/>
<dbReference type="Gene3D" id="3.40.630.30">
    <property type="match status" value="1"/>
</dbReference>
<dbReference type="Proteomes" id="UP001596002">
    <property type="component" value="Unassembled WGS sequence"/>
</dbReference>
<keyword evidence="1 5" id="KW-0808">Transferase</keyword>
<dbReference type="SUPFAM" id="SSF55729">
    <property type="entry name" value="Acyl-CoA N-acyltransferases (Nat)"/>
    <property type="match status" value="1"/>
</dbReference>
<evidence type="ECO:0000313" key="6">
    <source>
        <dbReference type="Proteomes" id="UP001596002"/>
    </source>
</evidence>
<sequence>MIPTFETDRIILRPFDLQDAQRVEILAGDKDIAETTLHIRHPYPKGGAAQWIATHRHSATNGDGYVFAIVNKNQNELMGCISLNIDKSNDKGELGYWIGKPYWGNGYTTEAAKIIIRFGFEDLRLNRIWASAMTRNPASIKVMEKIGLKYEGTSPQAILKWGNFEDVSFYGLLKSDFLLR</sequence>
<dbReference type="InterPro" id="IPR051531">
    <property type="entry name" value="N-acetyltransferase"/>
</dbReference>
<dbReference type="RefSeq" id="WP_380028149.1">
    <property type="nucleotide sequence ID" value="NZ_JBHSHC010000132.1"/>
</dbReference>
<dbReference type="Pfam" id="PF13302">
    <property type="entry name" value="Acetyltransf_3"/>
    <property type="match status" value="1"/>
</dbReference>
<dbReference type="PROSITE" id="PS51186">
    <property type="entry name" value="GNAT"/>
    <property type="match status" value="1"/>
</dbReference>
<gene>
    <name evidence="5" type="ORF">ACFO8Q_19550</name>
</gene>
<reference evidence="6" key="1">
    <citation type="journal article" date="2019" name="Int. J. Syst. Evol. Microbiol.">
        <title>The Global Catalogue of Microorganisms (GCM) 10K type strain sequencing project: providing services to taxonomists for standard genome sequencing and annotation.</title>
        <authorList>
            <consortium name="The Broad Institute Genomics Platform"/>
            <consortium name="The Broad Institute Genome Sequencing Center for Infectious Disease"/>
            <person name="Wu L."/>
            <person name="Ma J."/>
        </authorList>
    </citation>
    <scope>NUCLEOTIDE SEQUENCE [LARGE SCALE GENOMIC DNA]</scope>
    <source>
        <strain evidence="6">WYCCWR 12678</strain>
    </source>
</reference>
<evidence type="ECO:0000256" key="2">
    <source>
        <dbReference type="ARBA" id="ARBA00023315"/>
    </source>
</evidence>
<dbReference type="EMBL" id="JBHSHC010000132">
    <property type="protein sequence ID" value="MFC4769530.1"/>
    <property type="molecule type" value="Genomic_DNA"/>
</dbReference>
<dbReference type="InterPro" id="IPR000182">
    <property type="entry name" value="GNAT_dom"/>
</dbReference>
<dbReference type="PANTHER" id="PTHR43792:SF8">
    <property type="entry name" value="[RIBOSOMAL PROTEIN US5]-ALANINE N-ACETYLTRANSFERASE"/>
    <property type="match status" value="1"/>
</dbReference>
<dbReference type="GO" id="GO:0016746">
    <property type="term" value="F:acyltransferase activity"/>
    <property type="evidence" value="ECO:0007669"/>
    <property type="project" value="UniProtKB-KW"/>
</dbReference>
<evidence type="ECO:0000313" key="5">
    <source>
        <dbReference type="EMBL" id="MFC4769530.1"/>
    </source>
</evidence>
<accession>A0ABV9Q650</accession>
<comment type="caution">
    <text evidence="5">The sequence shown here is derived from an EMBL/GenBank/DDBJ whole genome shotgun (WGS) entry which is preliminary data.</text>
</comment>
<name>A0ABV9Q650_9BACL</name>
<dbReference type="EC" id="2.3.-.-" evidence="5"/>
<protein>
    <submittedName>
        <fullName evidence="5">GNAT family N-acetyltransferase</fullName>
        <ecNumber evidence="5">2.3.-.-</ecNumber>
    </submittedName>
</protein>
<feature type="domain" description="N-acetyltransferase" evidence="4">
    <location>
        <begin position="23"/>
        <end position="174"/>
    </location>
</feature>
<organism evidence="5 6">
    <name type="scientific">Effusibacillus consociatus</name>
    <dbReference type="NCBI Taxonomy" id="1117041"/>
    <lineage>
        <taxon>Bacteria</taxon>
        <taxon>Bacillati</taxon>
        <taxon>Bacillota</taxon>
        <taxon>Bacilli</taxon>
        <taxon>Bacillales</taxon>
        <taxon>Alicyclobacillaceae</taxon>
        <taxon>Effusibacillus</taxon>
    </lineage>
</organism>
<dbReference type="InterPro" id="IPR016181">
    <property type="entry name" value="Acyl_CoA_acyltransferase"/>
</dbReference>
<evidence type="ECO:0000256" key="1">
    <source>
        <dbReference type="ARBA" id="ARBA00022679"/>
    </source>
</evidence>
<keyword evidence="2 5" id="KW-0012">Acyltransferase</keyword>
<evidence type="ECO:0000256" key="3">
    <source>
        <dbReference type="ARBA" id="ARBA00038502"/>
    </source>
</evidence>
<dbReference type="PANTHER" id="PTHR43792">
    <property type="entry name" value="GNAT FAMILY, PUTATIVE (AFU_ORTHOLOGUE AFUA_3G00765)-RELATED-RELATED"/>
    <property type="match status" value="1"/>
</dbReference>
<evidence type="ECO:0000259" key="4">
    <source>
        <dbReference type="PROSITE" id="PS51186"/>
    </source>
</evidence>
<keyword evidence="6" id="KW-1185">Reference proteome</keyword>
<comment type="similarity">
    <text evidence="3">Belongs to the acetyltransferase family. RimJ subfamily.</text>
</comment>